<dbReference type="SUPFAM" id="SSF55073">
    <property type="entry name" value="Nucleotide cyclase"/>
    <property type="match status" value="1"/>
</dbReference>
<sequence length="314" mass="34892">MVHDFASATNAIIQFLRNRFDLDLWMITRTEGNDWIVLAVEESYYDVKAGKVFNWSDSFCSRMVEGVGPRVAPQSDAIEVYRTTPIASRIKIGAYVGVPIMREDGTLFGTLCAIDPHPQPESIREEQKLIEMMADLLSSILHKELAVADATRRAERAEAEAARDGLTALYNRRGWDELLMREEDRCRRYGNPTCVISIDLDALKIINDSQGHSAGDQLIVRAGAAINDVIRLNDIAARVGGDEFSILCVECTPEDAAVLVDRLRRSFEKAAVSASIGVASRHPEKGLIAACEQADANMYAEKRSKQRLLTSDHH</sequence>
<dbReference type="EC" id="2.7.7.65" evidence="1"/>
<accession>A0ABW2J6F7</accession>
<organism evidence="4 5">
    <name type="scientific">Herminiimonas aquatilis</name>
    <dbReference type="NCBI Taxonomy" id="345342"/>
    <lineage>
        <taxon>Bacteria</taxon>
        <taxon>Pseudomonadati</taxon>
        <taxon>Pseudomonadota</taxon>
        <taxon>Betaproteobacteria</taxon>
        <taxon>Burkholderiales</taxon>
        <taxon>Oxalobacteraceae</taxon>
        <taxon>Herminiimonas</taxon>
    </lineage>
</organism>
<keyword evidence="4" id="KW-0808">Transferase</keyword>
<dbReference type="InterPro" id="IPR000160">
    <property type="entry name" value="GGDEF_dom"/>
</dbReference>
<evidence type="ECO:0000313" key="5">
    <source>
        <dbReference type="Proteomes" id="UP001596379"/>
    </source>
</evidence>
<evidence type="ECO:0000313" key="4">
    <source>
        <dbReference type="EMBL" id="MFC7299095.1"/>
    </source>
</evidence>
<dbReference type="InterPro" id="IPR050469">
    <property type="entry name" value="Diguanylate_Cyclase"/>
</dbReference>
<protein>
    <recommendedName>
        <fullName evidence="1">diguanylate cyclase</fullName>
        <ecNumber evidence="1">2.7.7.65</ecNumber>
    </recommendedName>
</protein>
<dbReference type="NCBIfam" id="TIGR00254">
    <property type="entry name" value="GGDEF"/>
    <property type="match status" value="1"/>
</dbReference>
<comment type="catalytic activity">
    <reaction evidence="2">
        <text>2 GTP = 3',3'-c-di-GMP + 2 diphosphate</text>
        <dbReference type="Rhea" id="RHEA:24898"/>
        <dbReference type="ChEBI" id="CHEBI:33019"/>
        <dbReference type="ChEBI" id="CHEBI:37565"/>
        <dbReference type="ChEBI" id="CHEBI:58805"/>
        <dbReference type="EC" id="2.7.7.65"/>
    </reaction>
</comment>
<dbReference type="InterPro" id="IPR003018">
    <property type="entry name" value="GAF"/>
</dbReference>
<reference evidence="5" key="1">
    <citation type="journal article" date="2019" name="Int. J. Syst. Evol. Microbiol.">
        <title>The Global Catalogue of Microorganisms (GCM) 10K type strain sequencing project: providing services to taxonomists for standard genome sequencing and annotation.</title>
        <authorList>
            <consortium name="The Broad Institute Genomics Platform"/>
            <consortium name="The Broad Institute Genome Sequencing Center for Infectious Disease"/>
            <person name="Wu L."/>
            <person name="Ma J."/>
        </authorList>
    </citation>
    <scope>NUCLEOTIDE SEQUENCE [LARGE SCALE GENOMIC DNA]</scope>
    <source>
        <strain evidence="5">CCUG 36956</strain>
    </source>
</reference>
<dbReference type="SMART" id="SM00267">
    <property type="entry name" value="GGDEF"/>
    <property type="match status" value="1"/>
</dbReference>
<name>A0ABW2J6F7_9BURK</name>
<dbReference type="InterPro" id="IPR029787">
    <property type="entry name" value="Nucleotide_cyclase"/>
</dbReference>
<evidence type="ECO:0000259" key="3">
    <source>
        <dbReference type="PROSITE" id="PS50887"/>
    </source>
</evidence>
<dbReference type="EMBL" id="JBHTCC010000002">
    <property type="protein sequence ID" value="MFC7299095.1"/>
    <property type="molecule type" value="Genomic_DNA"/>
</dbReference>
<keyword evidence="5" id="KW-1185">Reference proteome</keyword>
<comment type="caution">
    <text evidence="4">The sequence shown here is derived from an EMBL/GenBank/DDBJ whole genome shotgun (WGS) entry which is preliminary data.</text>
</comment>
<dbReference type="GO" id="GO:0052621">
    <property type="term" value="F:diguanylate cyclase activity"/>
    <property type="evidence" value="ECO:0007669"/>
    <property type="project" value="UniProtKB-EC"/>
</dbReference>
<gene>
    <name evidence="4" type="ORF">ACFQO0_11680</name>
</gene>
<dbReference type="SUPFAM" id="SSF55781">
    <property type="entry name" value="GAF domain-like"/>
    <property type="match status" value="1"/>
</dbReference>
<proteinExistence type="predicted"/>
<dbReference type="Proteomes" id="UP001596379">
    <property type="component" value="Unassembled WGS sequence"/>
</dbReference>
<dbReference type="InterPro" id="IPR043128">
    <property type="entry name" value="Rev_trsase/Diguanyl_cyclase"/>
</dbReference>
<dbReference type="PANTHER" id="PTHR45138">
    <property type="entry name" value="REGULATORY COMPONENTS OF SENSORY TRANSDUCTION SYSTEM"/>
    <property type="match status" value="1"/>
</dbReference>
<feature type="domain" description="GGDEF" evidence="3">
    <location>
        <begin position="191"/>
        <end position="313"/>
    </location>
</feature>
<dbReference type="RefSeq" id="WP_382234807.1">
    <property type="nucleotide sequence ID" value="NZ_JBHTCC010000002.1"/>
</dbReference>
<dbReference type="Pfam" id="PF00990">
    <property type="entry name" value="GGDEF"/>
    <property type="match status" value="1"/>
</dbReference>
<dbReference type="Pfam" id="PF01590">
    <property type="entry name" value="GAF"/>
    <property type="match status" value="1"/>
</dbReference>
<evidence type="ECO:0000256" key="1">
    <source>
        <dbReference type="ARBA" id="ARBA00012528"/>
    </source>
</evidence>
<dbReference type="CDD" id="cd01949">
    <property type="entry name" value="GGDEF"/>
    <property type="match status" value="1"/>
</dbReference>
<dbReference type="Gene3D" id="3.30.70.270">
    <property type="match status" value="1"/>
</dbReference>
<keyword evidence="4" id="KW-0548">Nucleotidyltransferase</keyword>
<evidence type="ECO:0000256" key="2">
    <source>
        <dbReference type="ARBA" id="ARBA00034247"/>
    </source>
</evidence>
<dbReference type="PROSITE" id="PS50887">
    <property type="entry name" value="GGDEF"/>
    <property type="match status" value="1"/>
</dbReference>
<dbReference type="PANTHER" id="PTHR45138:SF9">
    <property type="entry name" value="DIGUANYLATE CYCLASE DGCM-RELATED"/>
    <property type="match status" value="1"/>
</dbReference>
<dbReference type="InterPro" id="IPR029016">
    <property type="entry name" value="GAF-like_dom_sf"/>
</dbReference>
<dbReference type="Gene3D" id="3.30.450.40">
    <property type="match status" value="1"/>
</dbReference>
<dbReference type="SMART" id="SM00065">
    <property type="entry name" value="GAF"/>
    <property type="match status" value="1"/>
</dbReference>